<protein>
    <recommendedName>
        <fullName evidence="3">Flagellar protein</fullName>
    </recommendedName>
</protein>
<evidence type="ECO:0008006" key="3">
    <source>
        <dbReference type="Google" id="ProtNLM"/>
    </source>
</evidence>
<keyword evidence="2" id="KW-1185">Reference proteome</keyword>
<evidence type="ECO:0000313" key="2">
    <source>
        <dbReference type="Proteomes" id="UP001243286"/>
    </source>
</evidence>
<organism evidence="1 2">
    <name type="scientific">Exiguobacterium antarcticum</name>
    <dbReference type="NCBI Taxonomy" id="132920"/>
    <lineage>
        <taxon>Bacteria</taxon>
        <taxon>Bacillati</taxon>
        <taxon>Bacillota</taxon>
        <taxon>Bacilli</taxon>
        <taxon>Bacillales</taxon>
        <taxon>Bacillales Family XII. Incertae Sedis</taxon>
        <taxon>Exiguobacterium</taxon>
    </lineage>
</organism>
<proteinExistence type="predicted"/>
<sequence>MDVLNCKTCGKLFVRQSSDLCVDCIRKDHTDFEKVREFLRERRKVRTSPVDIEMTIGVKKENVYRYIKEGRLLISEISQMEIMCESCGKPSRDGTICAECRDTLRRDLAQAMLDSSAPSKPRTYRT</sequence>
<dbReference type="Proteomes" id="UP001243286">
    <property type="component" value="Unassembled WGS sequence"/>
</dbReference>
<evidence type="ECO:0000313" key="1">
    <source>
        <dbReference type="EMBL" id="MDI3233616.1"/>
    </source>
</evidence>
<gene>
    <name evidence="1" type="ORF">QK289_01260</name>
</gene>
<dbReference type="RefSeq" id="WP_026830146.1">
    <property type="nucleotide sequence ID" value="NZ_JASBQV010000001.1"/>
</dbReference>
<accession>A0ABT6QY49</accession>
<name>A0ABT6QY49_9BACL</name>
<reference evidence="1 2" key="1">
    <citation type="submission" date="2023-04" db="EMBL/GenBank/DDBJ databases">
        <title>Antarctic isolates genomes.</title>
        <authorList>
            <person name="Dimov S.G."/>
        </authorList>
    </citation>
    <scope>NUCLEOTIDE SEQUENCE [LARGE SCALE GENOMIC DNA]</scope>
    <source>
        <strain evidence="1 2">AL19</strain>
    </source>
</reference>
<dbReference type="EMBL" id="JASBQV010000001">
    <property type="protein sequence ID" value="MDI3233616.1"/>
    <property type="molecule type" value="Genomic_DNA"/>
</dbReference>
<comment type="caution">
    <text evidence="1">The sequence shown here is derived from an EMBL/GenBank/DDBJ whole genome shotgun (WGS) entry which is preliminary data.</text>
</comment>